<sequence>MEGNDTGGNNDFCGPSEFWNITLLLDSGWPHLTPCFQDTVLIWLPCAWLWLSLPFYLCFLNRHSWSHQRVPLNILSVLKLFFSLCLVVVVIVDLTQGLSREDNPHEGPVVFVVKCCVRITTFLLAAILTQVERMSGLVTSAVQFLFWILLTLCNIVPFYTKIILQTHQVDLFDFIVFQITYAFIIVQTLLFCWAEPSPEPKANDDGKRVCPEMESSILNRLYFWWMNKIVVTAYRKTITEDDIWALNTDDRSETLVPRFQTNWQKEVSKHQQVMADEQEKKSKAHIFMSKAVYSEKTPLLASKLAPPLVSSQKFKGENPPEWEGKKHEPSLIKALLRTYGAIYSVSLLWKFISDVLQFVSPVLLGVLITYADNRGTQPLWTSYVAAIALFVAALVQSVFYHQNYHIGMTIGMRIRCSLIAAIYKKALTLSSQAKKAFTLGEVVNLMSVDCQRIQDTFTFAWSLMTCPVQLTIGIYLLWGVLGPSCLDGLAVLVLMVPLNSYIVVKQRKLQSKVLFLKGKRIKLMNEILNGMKVLKMYTWEPSFQQQVNDIRDQELVFLRKIAYLQGGSTFCWILAPFLVTLATFVTYVLVSEDHFLDARKAFVSLSLFNILRLPINLMSQTISLMVQAWVSVKRIQFFLSGKDLDPDNVKHSIASDYAIEMEHGTFTWDPDSSTSSLKDINLRVPESQLVAVVGQVGCGKSSLISALLGEMDKTDGRVNVKGSVAYVPQEAWIQNATLMDNVLFGKPYLQKKYKKVIDACALTPDLDILPGRDLTEIGEKGINISGGQKQRVSLARAVYSNSDIYLMDDPLSAVDSHVGKHIFEKVIGPKGLLKNKTRVLVTHGVHWLPMVDVVVVMVNGRISEMGTYNQLITHDGPFAQFLKQYFMAEEESEAEEDPDIMRIKEKMMEQVESVTSEGITSDTDGQTRLGIRFVHSSIIKWSVFGDYARSMGTLITIFVLVVFSAYHATSVFANYWLTYWTEDEFLSNTSNSPSTDEYQSLSNYYLTVYGVLGIVQAILVLVYSIVLSVRMVVASGKLHSNMLHRILRAPMAFFDTTPTGRLTNRFSSDIDILDNTLPLTCRITLNSMYLAISTLIVITIGTPIFVAVIVPVAILYYFIMKFYVPTARQLKRIESVTRSPVFNHFSETITGASVIRAYGVTERFLGESMRRVDQNLVYYYANFSSSRWLGVRLEFLGNCLVLAAALFSIFSDLNGASVGLSITYALQATAILNLLVVNLSDLANNIVCVERIKEYAEVNKEADWHSTKRPPSDWPHEGNIKFLEYKTRYREGLDLVLRGINVEIKHNEKIGIVGRTGAGKSSMTLSLFRLIEAAGGGIIIDGVRISDIGLHDLRSKITILPQDPVIFSGTLRMNLDPFDIYSDDQLWSALETAHLKDFVLTLPTQLDYQCGEGGSNLSVGQRQLVCLARTILRKTKILILDEATAAVDYQTDDLIQQTIHNEFQDCTVLSIAHRLNTILDYDRVMVLKDGLIAEIDTPANLLDNKNSIFYGMAKDAGLTGSRNGGPSPYLEQGHSLGYVPGISSRPDSAKSIGSDSSDPSLYARSKSITPISMESVSSDRRKSDRSQPPTPTPTSQPVTPTSLRDAPDLTPGATPSFSRTEAPSEKSPGITKTGSSESSDSGTPVDPARADSASKDTERQSGSEVDTSSSSKTSKDSSPYVST</sequence>
<dbReference type="SUPFAM" id="SSF90123">
    <property type="entry name" value="ABC transporter transmembrane region"/>
    <property type="match status" value="2"/>
</dbReference>
<evidence type="ECO:0000259" key="16">
    <source>
        <dbReference type="PROSITE" id="PS50929"/>
    </source>
</evidence>
<dbReference type="InterPro" id="IPR017871">
    <property type="entry name" value="ABC_transporter-like_CS"/>
</dbReference>
<dbReference type="SUPFAM" id="SSF52540">
    <property type="entry name" value="P-loop containing nucleoside triphosphate hydrolases"/>
    <property type="match status" value="2"/>
</dbReference>
<feature type="region of interest" description="Disordered" evidence="13">
    <location>
        <begin position="1523"/>
        <end position="1683"/>
    </location>
</feature>
<dbReference type="InterPro" id="IPR011527">
    <property type="entry name" value="ABC1_TM_dom"/>
</dbReference>
<evidence type="ECO:0000256" key="10">
    <source>
        <dbReference type="ARBA" id="ARBA00023136"/>
    </source>
</evidence>
<dbReference type="GO" id="GO:0015431">
    <property type="term" value="F:ABC-type glutathione S-conjugate transporter activity"/>
    <property type="evidence" value="ECO:0007669"/>
    <property type="project" value="UniProtKB-EC"/>
</dbReference>
<dbReference type="FunFam" id="3.40.50.300:FF:000074">
    <property type="entry name" value="Multidrug resistance-associated protein 5 isoform 1"/>
    <property type="match status" value="1"/>
</dbReference>
<evidence type="ECO:0000256" key="13">
    <source>
        <dbReference type="SAM" id="MobiDB-lite"/>
    </source>
</evidence>
<feature type="transmembrane region" description="Helical" evidence="14">
    <location>
        <begin position="141"/>
        <end position="159"/>
    </location>
</feature>
<dbReference type="Proteomes" id="UP001186944">
    <property type="component" value="Unassembled WGS sequence"/>
</dbReference>
<dbReference type="InterPro" id="IPR027417">
    <property type="entry name" value="P-loop_NTPase"/>
</dbReference>
<feature type="domain" description="ABC transmembrane type-1" evidence="16">
    <location>
        <begin position="957"/>
        <end position="1244"/>
    </location>
</feature>
<evidence type="ECO:0000256" key="11">
    <source>
        <dbReference type="ARBA" id="ARBA00024220"/>
    </source>
</evidence>
<feature type="transmembrane region" description="Helical" evidence="14">
    <location>
        <begin position="40"/>
        <end position="60"/>
    </location>
</feature>
<dbReference type="PROSITE" id="PS50929">
    <property type="entry name" value="ABC_TM1F"/>
    <property type="match status" value="2"/>
</dbReference>
<keyword evidence="5 14" id="KW-0812">Transmembrane</keyword>
<organism evidence="17 18">
    <name type="scientific">Pinctada imbricata</name>
    <name type="common">Atlantic pearl-oyster</name>
    <name type="synonym">Pinctada martensii</name>
    <dbReference type="NCBI Taxonomy" id="66713"/>
    <lineage>
        <taxon>Eukaryota</taxon>
        <taxon>Metazoa</taxon>
        <taxon>Spiralia</taxon>
        <taxon>Lophotrochozoa</taxon>
        <taxon>Mollusca</taxon>
        <taxon>Bivalvia</taxon>
        <taxon>Autobranchia</taxon>
        <taxon>Pteriomorphia</taxon>
        <taxon>Pterioida</taxon>
        <taxon>Pterioidea</taxon>
        <taxon>Pteriidae</taxon>
        <taxon>Pinctada</taxon>
    </lineage>
</organism>
<feature type="transmembrane region" description="Helical" evidence="14">
    <location>
        <begin position="72"/>
        <end position="91"/>
    </location>
</feature>
<evidence type="ECO:0000256" key="3">
    <source>
        <dbReference type="ARBA" id="ARBA00022448"/>
    </source>
</evidence>
<dbReference type="InterPro" id="IPR003593">
    <property type="entry name" value="AAA+_ATPase"/>
</dbReference>
<feature type="transmembrane region" description="Helical" evidence="14">
    <location>
        <begin position="954"/>
        <end position="977"/>
    </location>
</feature>
<dbReference type="FunFam" id="1.20.1560.10:FF:000020">
    <property type="entry name" value="ABC metal ion transporter"/>
    <property type="match status" value="1"/>
</dbReference>
<feature type="domain" description="ABC transporter" evidence="15">
    <location>
        <begin position="659"/>
        <end position="884"/>
    </location>
</feature>
<accession>A0AA88XH47</accession>
<dbReference type="InterPro" id="IPR050173">
    <property type="entry name" value="ABC_transporter_C-like"/>
</dbReference>
<dbReference type="PANTHER" id="PTHR24223">
    <property type="entry name" value="ATP-BINDING CASSETTE SUB-FAMILY C"/>
    <property type="match status" value="1"/>
</dbReference>
<dbReference type="InterPro" id="IPR056227">
    <property type="entry name" value="TMD0_ABC"/>
</dbReference>
<comment type="subcellular location">
    <subcellularLocation>
        <location evidence="1">Vacuole membrane</location>
        <topology evidence="1">Multi-pass membrane protein</topology>
    </subcellularLocation>
</comment>
<evidence type="ECO:0000256" key="6">
    <source>
        <dbReference type="ARBA" id="ARBA00022737"/>
    </source>
</evidence>
<gene>
    <name evidence="17" type="ORF">FSP39_013539</name>
</gene>
<dbReference type="Gene3D" id="3.40.50.300">
    <property type="entry name" value="P-loop containing nucleotide triphosphate hydrolases"/>
    <property type="match status" value="2"/>
</dbReference>
<dbReference type="GO" id="GO:0005524">
    <property type="term" value="F:ATP binding"/>
    <property type="evidence" value="ECO:0007669"/>
    <property type="project" value="UniProtKB-KW"/>
</dbReference>
<dbReference type="FunFam" id="1.20.1560.10:FF:000001">
    <property type="entry name" value="ATP-binding cassette subfamily C member 1"/>
    <property type="match status" value="1"/>
</dbReference>
<feature type="transmembrane region" description="Helical" evidence="14">
    <location>
        <begin position="1008"/>
        <end position="1033"/>
    </location>
</feature>
<comment type="similarity">
    <text evidence="2">Belongs to the ABC transporter superfamily. ABCC family. Conjugate transporter (TC 3.A.1.208) subfamily.</text>
</comment>
<dbReference type="Pfam" id="PF00664">
    <property type="entry name" value="ABC_membrane"/>
    <property type="match status" value="2"/>
</dbReference>
<evidence type="ECO:0000313" key="18">
    <source>
        <dbReference type="Proteomes" id="UP001186944"/>
    </source>
</evidence>
<keyword evidence="8" id="KW-0067">ATP-binding</keyword>
<dbReference type="PROSITE" id="PS00211">
    <property type="entry name" value="ABC_TRANSPORTER_1"/>
    <property type="match status" value="2"/>
</dbReference>
<feature type="compositionally biased region" description="Low complexity" evidence="13">
    <location>
        <begin position="1666"/>
        <end position="1683"/>
    </location>
</feature>
<dbReference type="CDD" id="cd03250">
    <property type="entry name" value="ABCC_MRP_domain1"/>
    <property type="match status" value="1"/>
</dbReference>
<dbReference type="CDD" id="cd18603">
    <property type="entry name" value="ABC_6TM_MRP1_2_3_6_D2_like"/>
    <property type="match status" value="1"/>
</dbReference>
<evidence type="ECO:0000259" key="15">
    <source>
        <dbReference type="PROSITE" id="PS50893"/>
    </source>
</evidence>
<feature type="domain" description="ABC transmembrane type-1" evidence="16">
    <location>
        <begin position="345"/>
        <end position="627"/>
    </location>
</feature>
<dbReference type="InterPro" id="IPR036640">
    <property type="entry name" value="ABC1_TM_sf"/>
</dbReference>
<proteinExistence type="inferred from homology"/>
<evidence type="ECO:0000256" key="5">
    <source>
        <dbReference type="ARBA" id="ARBA00022692"/>
    </source>
</evidence>
<reference evidence="17" key="1">
    <citation type="submission" date="2019-08" db="EMBL/GenBank/DDBJ databases">
        <title>The improved chromosome-level genome for the pearl oyster Pinctada fucata martensii using PacBio sequencing and Hi-C.</title>
        <authorList>
            <person name="Zheng Z."/>
        </authorList>
    </citation>
    <scope>NUCLEOTIDE SEQUENCE</scope>
    <source>
        <strain evidence="17">ZZ-2019</strain>
        <tissue evidence="17">Adductor muscle</tissue>
    </source>
</reference>
<dbReference type="Pfam" id="PF00005">
    <property type="entry name" value="ABC_tran"/>
    <property type="match status" value="2"/>
</dbReference>
<feature type="transmembrane region" description="Helical" evidence="14">
    <location>
        <begin position="486"/>
        <end position="504"/>
    </location>
</feature>
<keyword evidence="7" id="KW-0547">Nucleotide-binding</keyword>
<keyword evidence="3" id="KW-0813">Transport</keyword>
<dbReference type="GO" id="GO:0016887">
    <property type="term" value="F:ATP hydrolysis activity"/>
    <property type="evidence" value="ECO:0007669"/>
    <property type="project" value="InterPro"/>
</dbReference>
<feature type="transmembrane region" description="Helical" evidence="14">
    <location>
        <begin position="459"/>
        <end position="480"/>
    </location>
</feature>
<dbReference type="SMART" id="SM00382">
    <property type="entry name" value="AAA"/>
    <property type="match status" value="2"/>
</dbReference>
<dbReference type="CDD" id="cd03244">
    <property type="entry name" value="ABCC_MRP_domain2"/>
    <property type="match status" value="1"/>
</dbReference>
<feature type="transmembrane region" description="Helical" evidence="14">
    <location>
        <begin position="610"/>
        <end position="632"/>
    </location>
</feature>
<dbReference type="EMBL" id="VSWD01000013">
    <property type="protein sequence ID" value="KAK3084438.1"/>
    <property type="molecule type" value="Genomic_DNA"/>
</dbReference>
<evidence type="ECO:0000256" key="14">
    <source>
        <dbReference type="SAM" id="Phobius"/>
    </source>
</evidence>
<feature type="transmembrane region" description="Helical" evidence="14">
    <location>
        <begin position="380"/>
        <end position="400"/>
    </location>
</feature>
<dbReference type="InterPro" id="IPR003439">
    <property type="entry name" value="ABC_transporter-like_ATP-bd"/>
</dbReference>
<dbReference type="GO" id="GO:0005774">
    <property type="term" value="C:vacuolar membrane"/>
    <property type="evidence" value="ECO:0007669"/>
    <property type="project" value="UniProtKB-SubCell"/>
</dbReference>
<feature type="transmembrane region" description="Helical" evidence="14">
    <location>
        <begin position="347"/>
        <end position="368"/>
    </location>
</feature>
<feature type="transmembrane region" description="Helical" evidence="14">
    <location>
        <begin position="1189"/>
        <end position="1210"/>
    </location>
</feature>
<feature type="domain" description="ABC transporter" evidence="15">
    <location>
        <begin position="1280"/>
        <end position="1514"/>
    </location>
</feature>
<feature type="transmembrane region" description="Helical" evidence="14">
    <location>
        <begin position="171"/>
        <end position="193"/>
    </location>
</feature>
<keyword evidence="9 14" id="KW-1133">Transmembrane helix</keyword>
<dbReference type="EC" id="7.6.2.3" evidence="11"/>
<dbReference type="GO" id="GO:0000323">
    <property type="term" value="C:lytic vacuole"/>
    <property type="evidence" value="ECO:0007669"/>
    <property type="project" value="UniProtKB-ARBA"/>
</dbReference>
<evidence type="ECO:0000256" key="9">
    <source>
        <dbReference type="ARBA" id="ARBA00022989"/>
    </source>
</evidence>
<name>A0AA88XH47_PINIB</name>
<evidence type="ECO:0000256" key="2">
    <source>
        <dbReference type="ARBA" id="ARBA00009726"/>
    </source>
</evidence>
<dbReference type="PANTHER" id="PTHR24223:SF443">
    <property type="entry name" value="MULTIDRUG-RESISTANCE LIKE PROTEIN 1, ISOFORM I"/>
    <property type="match status" value="1"/>
</dbReference>
<feature type="transmembrane region" description="Helical" evidence="14">
    <location>
        <begin position="1222"/>
        <end position="1240"/>
    </location>
</feature>
<dbReference type="FunFam" id="3.40.50.300:FF:000293">
    <property type="entry name" value="ATP binding cassette subfamily C member 1"/>
    <property type="match status" value="1"/>
</dbReference>
<feature type="transmembrane region" description="Helical" evidence="14">
    <location>
        <begin position="1089"/>
        <end position="1119"/>
    </location>
</feature>
<keyword evidence="18" id="KW-1185">Reference proteome</keyword>
<feature type="compositionally biased region" description="Polar residues" evidence="13">
    <location>
        <begin position="1630"/>
        <end position="1642"/>
    </location>
</feature>
<evidence type="ECO:0000313" key="17">
    <source>
        <dbReference type="EMBL" id="KAK3084438.1"/>
    </source>
</evidence>
<dbReference type="CDD" id="cd18595">
    <property type="entry name" value="ABC_6TM_MRP1_2_3_6_D1_like"/>
    <property type="match status" value="1"/>
</dbReference>
<comment type="catalytic activity">
    <reaction evidence="12">
        <text>leukotriene C4(in) + ATP + H2O = leukotriene C4(out) + ADP + phosphate + H(+)</text>
        <dbReference type="Rhea" id="RHEA:38963"/>
        <dbReference type="ChEBI" id="CHEBI:15377"/>
        <dbReference type="ChEBI" id="CHEBI:15378"/>
        <dbReference type="ChEBI" id="CHEBI:30616"/>
        <dbReference type="ChEBI" id="CHEBI:43474"/>
        <dbReference type="ChEBI" id="CHEBI:57973"/>
        <dbReference type="ChEBI" id="CHEBI:456216"/>
    </reaction>
    <physiologicalReaction direction="left-to-right" evidence="12">
        <dbReference type="Rhea" id="RHEA:38964"/>
    </physiologicalReaction>
</comment>
<keyword evidence="10 14" id="KW-0472">Membrane</keyword>
<keyword evidence="6" id="KW-0677">Repeat</keyword>
<feature type="compositionally biased region" description="Basic and acidic residues" evidence="13">
    <location>
        <begin position="1648"/>
        <end position="1661"/>
    </location>
</feature>
<evidence type="ECO:0000256" key="12">
    <source>
        <dbReference type="ARBA" id="ARBA00047523"/>
    </source>
</evidence>
<dbReference type="Pfam" id="PF24357">
    <property type="entry name" value="TMD0_ABC"/>
    <property type="match status" value="1"/>
</dbReference>
<dbReference type="PROSITE" id="PS50893">
    <property type="entry name" value="ABC_TRANSPORTER_2"/>
    <property type="match status" value="2"/>
</dbReference>
<comment type="caution">
    <text evidence="17">The sequence shown here is derived from an EMBL/GenBank/DDBJ whole genome shotgun (WGS) entry which is preliminary data.</text>
</comment>
<evidence type="ECO:0000256" key="4">
    <source>
        <dbReference type="ARBA" id="ARBA00022554"/>
    </source>
</evidence>
<evidence type="ECO:0000256" key="1">
    <source>
        <dbReference type="ARBA" id="ARBA00004128"/>
    </source>
</evidence>
<evidence type="ECO:0000256" key="7">
    <source>
        <dbReference type="ARBA" id="ARBA00022741"/>
    </source>
</evidence>
<protein>
    <recommendedName>
        <fullName evidence="11">ABC-type glutathione-S-conjugate transporter</fullName>
        <ecNumber evidence="11">7.6.2.3</ecNumber>
    </recommendedName>
</protein>
<dbReference type="Gene3D" id="1.20.1560.10">
    <property type="entry name" value="ABC transporter type 1, transmembrane domain"/>
    <property type="match status" value="2"/>
</dbReference>
<keyword evidence="4" id="KW-0926">Vacuole</keyword>
<feature type="transmembrane region" description="Helical" evidence="14">
    <location>
        <begin position="111"/>
        <end position="129"/>
    </location>
</feature>
<feature type="transmembrane region" description="Helical" evidence="14">
    <location>
        <begin position="569"/>
        <end position="590"/>
    </location>
</feature>
<evidence type="ECO:0000256" key="8">
    <source>
        <dbReference type="ARBA" id="ARBA00022840"/>
    </source>
</evidence>